<evidence type="ECO:0000259" key="2">
    <source>
        <dbReference type="Pfam" id="PF17667"/>
    </source>
</evidence>
<organism evidence="3 4">
    <name type="scientific">Agrocybe chaxingu</name>
    <dbReference type="NCBI Taxonomy" id="84603"/>
    <lineage>
        <taxon>Eukaryota</taxon>
        <taxon>Fungi</taxon>
        <taxon>Dikarya</taxon>
        <taxon>Basidiomycota</taxon>
        <taxon>Agaricomycotina</taxon>
        <taxon>Agaricomycetes</taxon>
        <taxon>Agaricomycetidae</taxon>
        <taxon>Agaricales</taxon>
        <taxon>Agaricineae</taxon>
        <taxon>Strophariaceae</taxon>
        <taxon>Agrocybe</taxon>
    </lineage>
</organism>
<dbReference type="Pfam" id="PF17667">
    <property type="entry name" value="Pkinase_fungal"/>
    <property type="match status" value="2"/>
</dbReference>
<keyword evidence="4" id="KW-1185">Reference proteome</keyword>
<dbReference type="GO" id="GO:0004672">
    <property type="term" value="F:protein kinase activity"/>
    <property type="evidence" value="ECO:0007669"/>
    <property type="project" value="InterPro"/>
</dbReference>
<feature type="domain" description="Fungal-type protein kinase" evidence="2">
    <location>
        <begin position="287"/>
        <end position="413"/>
    </location>
</feature>
<dbReference type="InterPro" id="IPR040976">
    <property type="entry name" value="Pkinase_fungal"/>
</dbReference>
<dbReference type="AlphaFoldDB" id="A0A9W8JTC0"/>
<evidence type="ECO:0000313" key="4">
    <source>
        <dbReference type="Proteomes" id="UP001148786"/>
    </source>
</evidence>
<dbReference type="Proteomes" id="UP001148786">
    <property type="component" value="Unassembled WGS sequence"/>
</dbReference>
<dbReference type="InterPro" id="IPR008266">
    <property type="entry name" value="Tyr_kinase_AS"/>
</dbReference>
<protein>
    <recommendedName>
        <fullName evidence="2">Fungal-type protein kinase domain-containing protein</fullName>
    </recommendedName>
</protein>
<evidence type="ECO:0000256" key="1">
    <source>
        <dbReference type="SAM" id="MobiDB-lite"/>
    </source>
</evidence>
<evidence type="ECO:0000313" key="3">
    <source>
        <dbReference type="EMBL" id="KAJ3501282.1"/>
    </source>
</evidence>
<accession>A0A9W8JTC0</accession>
<reference evidence="3" key="1">
    <citation type="submission" date="2022-07" db="EMBL/GenBank/DDBJ databases">
        <title>Genome Sequence of Agrocybe chaxingu.</title>
        <authorList>
            <person name="Buettner E."/>
        </authorList>
    </citation>
    <scope>NUCLEOTIDE SEQUENCE</scope>
    <source>
        <strain evidence="3">MP-N11</strain>
    </source>
</reference>
<comment type="caution">
    <text evidence="3">The sequence shown here is derived from an EMBL/GenBank/DDBJ whole genome shotgun (WGS) entry which is preliminary data.</text>
</comment>
<dbReference type="Gene3D" id="1.10.510.10">
    <property type="entry name" value="Transferase(Phosphotransferase) domain 1"/>
    <property type="match status" value="1"/>
</dbReference>
<sequence length="634" mass="72123">MAFIETSGLYNRATQHWSKFDATADAVTDAELCLLFLQIFRKVIKSFHIKKRDVIDTHSATLGDGDGSWNIYPTTPNTLPGLLIFGSGPNFHPGKGRPKPINYMYCASPCEVMTEANLNEQVVIQAGAHARECFCQQGNRLYVYSLVVTEKRAFLLQFDRNGVLRCKDVNIHEKPQDLVYLILLVCSPDHSVLGFDTNVYWRGQKRYIKALGEENKLVEYEVVNSYPSGRRRVIKDAWHRLTASRENEMLERVKGLKYVSQIVACEEIYTLASLRGMRGKPLPGGLTDKVLRRLVLEAHGTPIWQFKTPKQFLGAFRDAVVGHRNLWDNGILHRDVSINNILISDDDAEEGSRGTLIDLDLATCFGPDIGTLEYQSIFIMMSEEEKEQKPPAVLLPHDHLDDLESFWVFCRVCMGYDKHGSEVKCPTIKRWESEHLIIRLHRRIFLLMDNEWLQHDEVVHNFGAVFQTLFDGLRELMNELFRWKFRQRKEGKLPVSYEQMNVLAKTHYARFLELLDKALVDLAEEGENVPAPAAVSISIAPSHQPAPLSSHKPSQAAGVKRKREKRDEGDSGVSASEAPSSKRPRTRLEIARLAEEKENMKPQTRSRAKGVKTAMKNMGRCMRGQKAFGFIAID</sequence>
<gene>
    <name evidence="3" type="ORF">NLJ89_g9407</name>
</gene>
<dbReference type="PANTHER" id="PTHR38248">
    <property type="entry name" value="FUNK1 6"/>
    <property type="match status" value="1"/>
</dbReference>
<dbReference type="PANTHER" id="PTHR38248:SF2">
    <property type="entry name" value="FUNK1 11"/>
    <property type="match status" value="1"/>
</dbReference>
<feature type="compositionally biased region" description="Basic and acidic residues" evidence="1">
    <location>
        <begin position="586"/>
        <end position="600"/>
    </location>
</feature>
<dbReference type="EMBL" id="JANKHO010001460">
    <property type="protein sequence ID" value="KAJ3501282.1"/>
    <property type="molecule type" value="Genomic_DNA"/>
</dbReference>
<dbReference type="SUPFAM" id="SSF56112">
    <property type="entry name" value="Protein kinase-like (PK-like)"/>
    <property type="match status" value="1"/>
</dbReference>
<proteinExistence type="predicted"/>
<dbReference type="OrthoDB" id="5584477at2759"/>
<name>A0A9W8JTC0_9AGAR</name>
<feature type="region of interest" description="Disordered" evidence="1">
    <location>
        <begin position="542"/>
        <end position="611"/>
    </location>
</feature>
<dbReference type="InterPro" id="IPR011009">
    <property type="entry name" value="Kinase-like_dom_sf"/>
</dbReference>
<feature type="domain" description="Fungal-type protein kinase" evidence="2">
    <location>
        <begin position="120"/>
        <end position="269"/>
    </location>
</feature>
<dbReference type="PROSITE" id="PS00109">
    <property type="entry name" value="PROTEIN_KINASE_TYR"/>
    <property type="match status" value="1"/>
</dbReference>